<reference evidence="1" key="1">
    <citation type="journal article" date="2024" name="Appl Microbiol">
        <title>Effect of kuratsuki Bacillus and Priestia on Taste of Sake.</title>
        <authorList>
            <person name="Kobayashi K."/>
            <person name="Nishida H."/>
        </authorList>
    </citation>
    <scope>NUCLEOTIDE SEQUENCE</scope>
    <source>
        <strain evidence="1">B-12</strain>
    </source>
</reference>
<organism evidence="1 2">
    <name type="scientific">Priestia megaterium</name>
    <name type="common">Bacillus megaterium</name>
    <dbReference type="NCBI Taxonomy" id="1404"/>
    <lineage>
        <taxon>Bacteria</taxon>
        <taxon>Bacillati</taxon>
        <taxon>Bacillota</taxon>
        <taxon>Bacilli</taxon>
        <taxon>Bacillales</taxon>
        <taxon>Bacillaceae</taxon>
        <taxon>Priestia</taxon>
    </lineage>
</organism>
<proteinExistence type="predicted"/>
<sequence length="48" mass="5819">MKVKEGYYRSVLRHFLKYPNEMLRSMNEDECQEEYERIVSDSICVEGL</sequence>
<dbReference type="Proteomes" id="UP001165240">
    <property type="component" value="Unassembled WGS sequence"/>
</dbReference>
<gene>
    <name evidence="1" type="ORF">ShirakiTB12_54290</name>
</gene>
<accession>A0AAX6BTE0</accession>
<dbReference type="RefSeq" id="WP_310876685.1">
    <property type="nucleotide sequence ID" value="NZ_BSYK01000005.1"/>
</dbReference>
<name>A0AAX6BTE0_PRIMG</name>
<dbReference type="EMBL" id="BSYK01000005">
    <property type="protein sequence ID" value="GMG76960.1"/>
    <property type="molecule type" value="Genomic_DNA"/>
</dbReference>
<evidence type="ECO:0000313" key="1">
    <source>
        <dbReference type="EMBL" id="GMG76960.1"/>
    </source>
</evidence>
<comment type="caution">
    <text evidence="1">The sequence shown here is derived from an EMBL/GenBank/DDBJ whole genome shotgun (WGS) entry which is preliminary data.</text>
</comment>
<protein>
    <submittedName>
        <fullName evidence="1">Uncharacterized protein</fullName>
    </submittedName>
</protein>
<dbReference type="AlphaFoldDB" id="A0AAX6BTE0"/>
<evidence type="ECO:0000313" key="2">
    <source>
        <dbReference type="Proteomes" id="UP001165240"/>
    </source>
</evidence>